<gene>
    <name evidence="5" type="ORF">KIN20_028996</name>
</gene>
<evidence type="ECO:0000256" key="1">
    <source>
        <dbReference type="ARBA" id="ARBA00004123"/>
    </source>
</evidence>
<dbReference type="Proteomes" id="UP001196413">
    <property type="component" value="Unassembled WGS sequence"/>
</dbReference>
<evidence type="ECO:0000313" key="6">
    <source>
        <dbReference type="Proteomes" id="UP001196413"/>
    </source>
</evidence>
<dbReference type="SMART" id="SM00298">
    <property type="entry name" value="CHROMO"/>
    <property type="match status" value="1"/>
</dbReference>
<evidence type="ECO:0000256" key="3">
    <source>
        <dbReference type="SAM" id="MobiDB-lite"/>
    </source>
</evidence>
<feature type="compositionally biased region" description="Polar residues" evidence="3">
    <location>
        <begin position="99"/>
        <end position="114"/>
    </location>
</feature>
<dbReference type="EMBL" id="JAHQIW010006052">
    <property type="protein sequence ID" value="KAJ1367957.1"/>
    <property type="molecule type" value="Genomic_DNA"/>
</dbReference>
<dbReference type="PANTHER" id="PTHR22812">
    <property type="entry name" value="CHROMOBOX PROTEIN"/>
    <property type="match status" value="1"/>
</dbReference>
<dbReference type="SUPFAM" id="SSF54160">
    <property type="entry name" value="Chromo domain-like"/>
    <property type="match status" value="1"/>
</dbReference>
<dbReference type="InterPro" id="IPR016197">
    <property type="entry name" value="Chromo-like_dom_sf"/>
</dbReference>
<dbReference type="AlphaFoldDB" id="A0AAD5WF85"/>
<sequence>MEGNTSPDDWAEGLYEVERILDRITRDDGSNVYHVKWVGYPISSDPENFVHEDDMKCPELIKKFDRYEKQKQKRRLKKYQEGSQRRRQGKSMERKQVLCPSTSRVEDANVQSQRAGEERRISQATAGTTHEMSEDVRDGAYQKISYTLGIPGPAHEDVVADHFVEGSKTNFCPSNDEGDDTHYGFRYVSGKSDGFVRGYKAVKVSLVMKHPITGKVVGVVIFVRPDGSVIGQYIPLREIHNNAPKELYDYFYAAKGSDRKGIALSLVWRRSDGI</sequence>
<organism evidence="5 6">
    <name type="scientific">Parelaphostrongylus tenuis</name>
    <name type="common">Meningeal worm</name>
    <dbReference type="NCBI Taxonomy" id="148309"/>
    <lineage>
        <taxon>Eukaryota</taxon>
        <taxon>Metazoa</taxon>
        <taxon>Ecdysozoa</taxon>
        <taxon>Nematoda</taxon>
        <taxon>Chromadorea</taxon>
        <taxon>Rhabditida</taxon>
        <taxon>Rhabditina</taxon>
        <taxon>Rhabditomorpha</taxon>
        <taxon>Strongyloidea</taxon>
        <taxon>Metastrongylidae</taxon>
        <taxon>Parelaphostrongylus</taxon>
    </lineage>
</organism>
<reference evidence="5" key="1">
    <citation type="submission" date="2021-06" db="EMBL/GenBank/DDBJ databases">
        <title>Parelaphostrongylus tenuis whole genome reference sequence.</title>
        <authorList>
            <person name="Garwood T.J."/>
            <person name="Larsen P.A."/>
            <person name="Fountain-Jones N.M."/>
            <person name="Garbe J.R."/>
            <person name="Macchietto M.G."/>
            <person name="Kania S.A."/>
            <person name="Gerhold R.W."/>
            <person name="Richards J.E."/>
            <person name="Wolf T.M."/>
        </authorList>
    </citation>
    <scope>NUCLEOTIDE SEQUENCE</scope>
    <source>
        <strain evidence="5">MNPRO001-30</strain>
        <tissue evidence="5">Meninges</tissue>
    </source>
</reference>
<comment type="subcellular location">
    <subcellularLocation>
        <location evidence="1">Nucleus</location>
    </subcellularLocation>
</comment>
<dbReference type="PROSITE" id="PS50013">
    <property type="entry name" value="CHROMO_2"/>
    <property type="match status" value="1"/>
</dbReference>
<dbReference type="InterPro" id="IPR051219">
    <property type="entry name" value="Heterochromatin_chromo-domain"/>
</dbReference>
<feature type="domain" description="Chromo" evidence="4">
    <location>
        <begin position="15"/>
        <end position="76"/>
    </location>
</feature>
<protein>
    <recommendedName>
        <fullName evidence="4">Chromo domain-containing protein</fullName>
    </recommendedName>
</protein>
<feature type="region of interest" description="Disordered" evidence="3">
    <location>
        <begin position="69"/>
        <end position="136"/>
    </location>
</feature>
<feature type="compositionally biased region" description="Basic and acidic residues" evidence="3">
    <location>
        <begin position="78"/>
        <end position="96"/>
    </location>
</feature>
<dbReference type="GO" id="GO:0005634">
    <property type="term" value="C:nucleus"/>
    <property type="evidence" value="ECO:0007669"/>
    <property type="project" value="UniProtKB-SubCell"/>
</dbReference>
<evidence type="ECO:0000259" key="4">
    <source>
        <dbReference type="PROSITE" id="PS50013"/>
    </source>
</evidence>
<dbReference type="InterPro" id="IPR023780">
    <property type="entry name" value="Chromo_domain"/>
</dbReference>
<comment type="caution">
    <text evidence="5">The sequence shown here is derived from an EMBL/GenBank/DDBJ whole genome shotgun (WGS) entry which is preliminary data.</text>
</comment>
<keyword evidence="2" id="KW-0539">Nucleus</keyword>
<name>A0AAD5WF85_PARTN</name>
<evidence type="ECO:0000256" key="2">
    <source>
        <dbReference type="ARBA" id="ARBA00023242"/>
    </source>
</evidence>
<proteinExistence type="predicted"/>
<dbReference type="Gene3D" id="2.40.50.40">
    <property type="match status" value="1"/>
</dbReference>
<dbReference type="Pfam" id="PF00385">
    <property type="entry name" value="Chromo"/>
    <property type="match status" value="1"/>
</dbReference>
<evidence type="ECO:0000313" key="5">
    <source>
        <dbReference type="EMBL" id="KAJ1367957.1"/>
    </source>
</evidence>
<keyword evidence="6" id="KW-1185">Reference proteome</keyword>
<accession>A0AAD5WF85</accession>
<dbReference type="InterPro" id="IPR000953">
    <property type="entry name" value="Chromo/chromo_shadow_dom"/>
</dbReference>